<accession>E3RCK0</accession>
<dbReference type="EMBL" id="GL531848">
    <property type="protein sequence ID" value="EFQ96541.1"/>
    <property type="molecule type" value="Genomic_DNA"/>
</dbReference>
<dbReference type="KEGG" id="pte:PTT_00548"/>
<dbReference type="InterPro" id="IPR024079">
    <property type="entry name" value="MetalloPept_cat_dom_sf"/>
</dbReference>
<dbReference type="GO" id="GO:0008237">
    <property type="term" value="F:metallopeptidase activity"/>
    <property type="evidence" value="ECO:0007669"/>
    <property type="project" value="UniProtKB-KW"/>
</dbReference>
<proteinExistence type="predicted"/>
<keyword evidence="2" id="KW-0645">Protease</keyword>
<sequence length="274" mass="31011">MTCKHTTLQLDASPFAELTGYEQVDVTTRAAAETISGRAPKTFTNHSNKTFPPPLVLPHDELNYGPNYLPQSTKSWLNEKERNKVLPKTRRNTLYIARVPQFSKTTAFMNNWTRPTGKRKANAVATSPDVNLFKAYLKAFYHNMSVRILPEALVWKTGNYKITVRPDNRATFLKYVGPAQADRCTRIRVRQPADSTFSAQLNLDDIVDMAMTILPQDTYAMLLLVDHNIYKSEEDGFCCWRAYGGSRVAVVCRPRVIIPSSTEIPSLMENTCGR</sequence>
<organism evidence="8">
    <name type="scientific">Pyrenophora teres f. teres (strain 0-1)</name>
    <name type="common">Barley net blotch fungus</name>
    <name type="synonym">Drechslera teres f. teres</name>
    <dbReference type="NCBI Taxonomy" id="861557"/>
    <lineage>
        <taxon>Eukaryota</taxon>
        <taxon>Fungi</taxon>
        <taxon>Dikarya</taxon>
        <taxon>Ascomycota</taxon>
        <taxon>Pezizomycotina</taxon>
        <taxon>Dothideomycetes</taxon>
        <taxon>Pleosporomycetidae</taxon>
        <taxon>Pleosporales</taxon>
        <taxon>Pleosporineae</taxon>
        <taxon>Pleosporaceae</taxon>
        <taxon>Pyrenophora</taxon>
    </lineage>
</organism>
<keyword evidence="5" id="KW-0862">Zinc</keyword>
<evidence type="ECO:0000313" key="8">
    <source>
        <dbReference type="Proteomes" id="UP000001067"/>
    </source>
</evidence>
<dbReference type="GO" id="GO:0006508">
    <property type="term" value="P:proteolysis"/>
    <property type="evidence" value="ECO:0007669"/>
    <property type="project" value="UniProtKB-KW"/>
</dbReference>
<evidence type="ECO:0000256" key="3">
    <source>
        <dbReference type="ARBA" id="ARBA00022723"/>
    </source>
</evidence>
<name>E3RCK0_PYRTT</name>
<dbReference type="HOGENOM" id="CLU_035433_1_0_1"/>
<keyword evidence="6" id="KW-0482">Metalloprotease</keyword>
<dbReference type="eggNOG" id="ENOG502QVTZ">
    <property type="taxonomic scope" value="Eukaryota"/>
</dbReference>
<keyword evidence="4" id="KW-0378">Hydrolase</keyword>
<dbReference type="GO" id="GO:0046872">
    <property type="term" value="F:metal ion binding"/>
    <property type="evidence" value="ECO:0007669"/>
    <property type="project" value="UniProtKB-KW"/>
</dbReference>
<evidence type="ECO:0000313" key="7">
    <source>
        <dbReference type="EMBL" id="EFQ96541.1"/>
    </source>
</evidence>
<dbReference type="Gene3D" id="3.40.390.10">
    <property type="entry name" value="Collagenase (Catalytic Domain)"/>
    <property type="match status" value="1"/>
</dbReference>
<evidence type="ECO:0000256" key="5">
    <source>
        <dbReference type="ARBA" id="ARBA00022833"/>
    </source>
</evidence>
<comment type="cofactor">
    <cofactor evidence="1">
        <name>Zn(2+)</name>
        <dbReference type="ChEBI" id="CHEBI:29105"/>
    </cofactor>
</comment>
<reference evidence="7 8" key="1">
    <citation type="journal article" date="2010" name="Genome Biol.">
        <title>A first genome assembly of the barley fungal pathogen Pyrenophora teres f. teres.</title>
        <authorList>
            <person name="Ellwood S.R."/>
            <person name="Liu Z."/>
            <person name="Syme R.A."/>
            <person name="Lai Z."/>
            <person name="Hane J.K."/>
            <person name="Keiper F."/>
            <person name="Moffat C.S."/>
            <person name="Oliver R.P."/>
            <person name="Friesen T.L."/>
        </authorList>
    </citation>
    <scope>NUCLEOTIDE SEQUENCE [LARGE SCALE GENOMIC DNA]</scope>
    <source>
        <strain evidence="7 8">0-1</strain>
    </source>
</reference>
<dbReference type="OrthoDB" id="2365600at2759"/>
<dbReference type="PANTHER" id="PTHR15910">
    <property type="entry name" value="ARCHAEMETZINCIN"/>
    <property type="match status" value="1"/>
</dbReference>
<dbReference type="InterPro" id="IPR012962">
    <property type="entry name" value="Pept_M54_archaemetzincn"/>
</dbReference>
<keyword evidence="3" id="KW-0479">Metal-binding</keyword>
<dbReference type="Proteomes" id="UP000001067">
    <property type="component" value="Unassembled WGS sequence"/>
</dbReference>
<evidence type="ECO:0000256" key="6">
    <source>
        <dbReference type="ARBA" id="ARBA00023049"/>
    </source>
</evidence>
<evidence type="ECO:0000256" key="2">
    <source>
        <dbReference type="ARBA" id="ARBA00022670"/>
    </source>
</evidence>
<protein>
    <submittedName>
        <fullName evidence="7">Uncharacterized protein</fullName>
    </submittedName>
</protein>
<gene>
    <name evidence="7" type="ORF">PTT_00548</name>
</gene>
<dbReference type="PANTHER" id="PTHR15910:SF1">
    <property type="entry name" value="ARCHAEMETZINCIN-2"/>
    <property type="match status" value="1"/>
</dbReference>
<keyword evidence="8" id="KW-1185">Reference proteome</keyword>
<evidence type="ECO:0000256" key="1">
    <source>
        <dbReference type="ARBA" id="ARBA00001947"/>
    </source>
</evidence>
<evidence type="ECO:0000256" key="4">
    <source>
        <dbReference type="ARBA" id="ARBA00022801"/>
    </source>
</evidence>
<dbReference type="AlphaFoldDB" id="E3RCK0"/>